<evidence type="ECO:0000256" key="2">
    <source>
        <dbReference type="ARBA" id="ARBA00022448"/>
    </source>
</evidence>
<dbReference type="Gene3D" id="3.40.50.300">
    <property type="entry name" value="P-loop containing nucleotide triphosphate hydrolases"/>
    <property type="match status" value="1"/>
</dbReference>
<evidence type="ECO:0000256" key="4">
    <source>
        <dbReference type="ARBA" id="ARBA00022840"/>
    </source>
</evidence>
<sequence>METPILQVSNINKSFGRVRALRDVSFAITHGTIIGLVGPNGAGKSTTMKVVTGVTAPDVGEVQVAGETVTMQQRQALVKVGALIENPGLYSYMTGWDNLKLYADVAGTPDDKISEIVTQIGLAEFINKKVKTYSWGMKQRVGVALAMVNDPDLLLLDEPLNGMDPVSVAEVKAVLREWRDAGKTILISSHTVRDLEDLVDDYIFIDRGEVISRDEILTAADGKVDPDLEEMFADVIARRKQQGVGDVD</sequence>
<reference evidence="6 7" key="1">
    <citation type="submission" date="2018-03" db="EMBL/GenBank/DDBJ databases">
        <title>Genome sequencing of Weissella confusa isolates.</title>
        <authorList>
            <person name="Kajala I."/>
            <person name="Baruah R."/>
            <person name="Bergsveinson J."/>
            <person name="Juvonen R."/>
            <person name="Ziola B."/>
        </authorList>
    </citation>
    <scope>NUCLEOTIDE SEQUENCE [LARGE SCALE GENOMIC DNA]</scope>
    <source>
        <strain evidence="6 7">VTT E-062653</strain>
    </source>
</reference>
<evidence type="ECO:0000313" key="7">
    <source>
        <dbReference type="Proteomes" id="UP000297646"/>
    </source>
</evidence>
<dbReference type="Proteomes" id="UP000297646">
    <property type="component" value="Unassembled WGS sequence"/>
</dbReference>
<organism evidence="6 7">
    <name type="scientific">Weissella confusa</name>
    <name type="common">Lactobacillus confusus</name>
    <dbReference type="NCBI Taxonomy" id="1583"/>
    <lineage>
        <taxon>Bacteria</taxon>
        <taxon>Bacillati</taxon>
        <taxon>Bacillota</taxon>
        <taxon>Bacilli</taxon>
        <taxon>Lactobacillales</taxon>
        <taxon>Lactobacillaceae</taxon>
        <taxon>Weissella</taxon>
    </lineage>
</organism>
<dbReference type="PROSITE" id="PS50893">
    <property type="entry name" value="ABC_TRANSPORTER_2"/>
    <property type="match status" value="1"/>
</dbReference>
<dbReference type="PANTHER" id="PTHR43335:SF4">
    <property type="entry name" value="ABC TRANSPORTER, ATP-BINDING PROTEIN"/>
    <property type="match status" value="1"/>
</dbReference>
<dbReference type="PANTHER" id="PTHR43335">
    <property type="entry name" value="ABC TRANSPORTER, ATP-BINDING PROTEIN"/>
    <property type="match status" value="1"/>
</dbReference>
<protein>
    <submittedName>
        <fullName evidence="6">ABC transporter ATP-binding protein</fullName>
    </submittedName>
</protein>
<dbReference type="GO" id="GO:0005524">
    <property type="term" value="F:ATP binding"/>
    <property type="evidence" value="ECO:0007669"/>
    <property type="project" value="UniProtKB-KW"/>
</dbReference>
<evidence type="ECO:0000256" key="3">
    <source>
        <dbReference type="ARBA" id="ARBA00022741"/>
    </source>
</evidence>
<dbReference type="SMART" id="SM00382">
    <property type="entry name" value="AAA"/>
    <property type="match status" value="1"/>
</dbReference>
<keyword evidence="4 6" id="KW-0067">ATP-binding</keyword>
<keyword evidence="3" id="KW-0547">Nucleotide-binding</keyword>
<dbReference type="RefSeq" id="WP_135518043.1">
    <property type="nucleotide sequence ID" value="NZ_PVSN01000007.1"/>
</dbReference>
<dbReference type="AlphaFoldDB" id="A0A4Z0S290"/>
<dbReference type="SUPFAM" id="SSF52540">
    <property type="entry name" value="P-loop containing nucleoside triphosphate hydrolases"/>
    <property type="match status" value="1"/>
</dbReference>
<dbReference type="GO" id="GO:0016887">
    <property type="term" value="F:ATP hydrolysis activity"/>
    <property type="evidence" value="ECO:0007669"/>
    <property type="project" value="InterPro"/>
</dbReference>
<accession>A0A4Z0S290</accession>
<dbReference type="InterPro" id="IPR003439">
    <property type="entry name" value="ABC_transporter-like_ATP-bd"/>
</dbReference>
<dbReference type="InterPro" id="IPR003593">
    <property type="entry name" value="AAA+_ATPase"/>
</dbReference>
<proteinExistence type="inferred from homology"/>
<dbReference type="OrthoDB" id="9804819at2"/>
<feature type="domain" description="ABC transporter" evidence="5">
    <location>
        <begin position="6"/>
        <end position="232"/>
    </location>
</feature>
<keyword evidence="2" id="KW-0813">Transport</keyword>
<dbReference type="Pfam" id="PF00005">
    <property type="entry name" value="ABC_tran"/>
    <property type="match status" value="1"/>
</dbReference>
<name>A0A4Z0S290_WEICO</name>
<evidence type="ECO:0000259" key="5">
    <source>
        <dbReference type="PROSITE" id="PS50893"/>
    </source>
</evidence>
<dbReference type="EMBL" id="PVSN01000007">
    <property type="protein sequence ID" value="TGE75762.1"/>
    <property type="molecule type" value="Genomic_DNA"/>
</dbReference>
<comment type="caution">
    <text evidence="6">The sequence shown here is derived from an EMBL/GenBank/DDBJ whole genome shotgun (WGS) entry which is preliminary data.</text>
</comment>
<dbReference type="InterPro" id="IPR027417">
    <property type="entry name" value="P-loop_NTPase"/>
</dbReference>
<evidence type="ECO:0000256" key="1">
    <source>
        <dbReference type="ARBA" id="ARBA00005417"/>
    </source>
</evidence>
<evidence type="ECO:0000313" key="6">
    <source>
        <dbReference type="EMBL" id="TGE75762.1"/>
    </source>
</evidence>
<comment type="similarity">
    <text evidence="1">Belongs to the ABC transporter superfamily.</text>
</comment>
<gene>
    <name evidence="6" type="ORF">C6P11_01130</name>
</gene>